<dbReference type="Proteomes" id="UP000522365">
    <property type="component" value="Unassembled WGS sequence"/>
</dbReference>
<evidence type="ECO:0000313" key="2">
    <source>
        <dbReference type="Proteomes" id="UP000522365"/>
    </source>
</evidence>
<dbReference type="AlphaFoldDB" id="A0A7J9P213"/>
<evidence type="ECO:0000313" key="1">
    <source>
        <dbReference type="EMBL" id="MBA2853958.1"/>
    </source>
</evidence>
<reference evidence="1 2" key="1">
    <citation type="submission" date="2020-07" db="EMBL/GenBank/DDBJ databases">
        <title>Genomic Encyclopedia of Type Strains, Phase IV (KMG-V): Genome sequencing to study the core and pangenomes of soil and plant-associated prokaryotes.</title>
        <authorList>
            <person name="Whitman W."/>
        </authorList>
    </citation>
    <scope>NUCLEOTIDE SEQUENCE [LARGE SCALE GENOMIC DNA]</scope>
    <source>
        <strain evidence="1 2">S1</strain>
    </source>
</reference>
<gene>
    <name evidence="1" type="ORF">HNP89_001936</name>
</gene>
<dbReference type="InterPro" id="IPR029278">
    <property type="entry name" value="Imm26"/>
</dbReference>
<proteinExistence type="predicted"/>
<protein>
    <recommendedName>
        <fullName evidence="3">Immunity protein 26 of polymorphic toxin system</fullName>
    </recommendedName>
</protein>
<accession>A0A7J9P213</accession>
<comment type="caution">
    <text evidence="1">The sequence shown here is derived from an EMBL/GenBank/DDBJ whole genome shotgun (WGS) entry which is preliminary data.</text>
</comment>
<sequence length="169" mass="19628">MEKGKTRMTDELLLIKRSRKKPVVGDIFVIQPRKSVYFYGKVIEVNDHFRTFDAELYVILIYKDKSSKLEMTDNLSPDNILVPPMIVNRKGWTSGYFYTVENTELTEEEKNLDYGFKYIITDCFMFHKATGEKLDHEPLILGTYGIGSYGTVAYEVTKALEKNPELLEF</sequence>
<dbReference type="Pfam" id="PF15428">
    <property type="entry name" value="Imm26"/>
    <property type="match status" value="1"/>
</dbReference>
<evidence type="ECO:0008006" key="3">
    <source>
        <dbReference type="Google" id="ProtNLM"/>
    </source>
</evidence>
<organism evidence="1 2">
    <name type="scientific">Methanococcus maripaludis</name>
    <name type="common">Methanococcus deltae</name>
    <dbReference type="NCBI Taxonomy" id="39152"/>
    <lineage>
        <taxon>Archaea</taxon>
        <taxon>Methanobacteriati</taxon>
        <taxon>Methanobacteriota</taxon>
        <taxon>Methanomada group</taxon>
        <taxon>Methanococci</taxon>
        <taxon>Methanococcales</taxon>
        <taxon>Methanococcaceae</taxon>
        <taxon>Methanococcus</taxon>
    </lineage>
</organism>
<dbReference type="EMBL" id="JACDUK010000005">
    <property type="protein sequence ID" value="MBA2853958.1"/>
    <property type="molecule type" value="Genomic_DNA"/>
</dbReference>
<dbReference type="RefSeq" id="WP_181504811.1">
    <property type="nucleotide sequence ID" value="NZ_JACDUK010000005.1"/>
</dbReference>
<name>A0A7J9P213_METMI</name>